<comment type="caution">
    <text evidence="2">The sequence shown here is derived from an EMBL/GenBank/DDBJ whole genome shotgun (WGS) entry which is preliminary data.</text>
</comment>
<reference evidence="2" key="1">
    <citation type="submission" date="2018-11" db="EMBL/GenBank/DDBJ databases">
        <authorList>
            <consortium name="Pathogen Informatics"/>
        </authorList>
    </citation>
    <scope>NUCLEOTIDE SEQUENCE</scope>
</reference>
<feature type="compositionally biased region" description="Polar residues" evidence="1">
    <location>
        <begin position="36"/>
        <end position="46"/>
    </location>
</feature>
<evidence type="ECO:0000313" key="2">
    <source>
        <dbReference type="EMBL" id="VEL08458.1"/>
    </source>
</evidence>
<gene>
    <name evidence="2" type="ORF">PXEA_LOCUS1898</name>
</gene>
<name>A0A3S5A070_9PLAT</name>
<evidence type="ECO:0000256" key="1">
    <source>
        <dbReference type="SAM" id="MobiDB-lite"/>
    </source>
</evidence>
<keyword evidence="3" id="KW-1185">Reference proteome</keyword>
<sequence>MFQVHAPTLGNMITTVAGDARQGTSFSMLNDNALSIMDQSSHPSSDTSDDEQMSPIPKAVDDKPDLIPQRRSSDSKNDSIIHNLLVRQQFTRSMPLEAIDIRLVVAKSADSLSAEPPTVYVLRPLQVNSPMLLTGHQAKRSLALAAGHVFSSDSRDDDRMVEAIEPIKKTRYHDSSAFQQLRAAERDSASFMLSIFHLARQVRVSSHDPKIQGDMRYNEDCSQKQFDQQTAPNSAYHVSGFLASVAGSDAAGSMRLWSIPASQSCSSRGFICC</sequence>
<dbReference type="EMBL" id="CAAALY010004014">
    <property type="protein sequence ID" value="VEL08458.1"/>
    <property type="molecule type" value="Genomic_DNA"/>
</dbReference>
<organism evidence="2 3">
    <name type="scientific">Protopolystoma xenopodis</name>
    <dbReference type="NCBI Taxonomy" id="117903"/>
    <lineage>
        <taxon>Eukaryota</taxon>
        <taxon>Metazoa</taxon>
        <taxon>Spiralia</taxon>
        <taxon>Lophotrochozoa</taxon>
        <taxon>Platyhelminthes</taxon>
        <taxon>Monogenea</taxon>
        <taxon>Polyopisthocotylea</taxon>
        <taxon>Polystomatidea</taxon>
        <taxon>Polystomatidae</taxon>
        <taxon>Protopolystoma</taxon>
    </lineage>
</organism>
<feature type="region of interest" description="Disordered" evidence="1">
    <location>
        <begin position="36"/>
        <end position="75"/>
    </location>
</feature>
<dbReference type="Proteomes" id="UP000784294">
    <property type="component" value="Unassembled WGS sequence"/>
</dbReference>
<accession>A0A3S5A070</accession>
<dbReference type="AlphaFoldDB" id="A0A3S5A070"/>
<proteinExistence type="predicted"/>
<evidence type="ECO:0000313" key="3">
    <source>
        <dbReference type="Proteomes" id="UP000784294"/>
    </source>
</evidence>
<protein>
    <submittedName>
        <fullName evidence="2">Uncharacterized protein</fullName>
    </submittedName>
</protein>